<comment type="catalytic activity">
    <reaction evidence="6">
        <text>6-phospho-D-gluconate + NADP(+) = D-ribulose 5-phosphate + CO2 + NADPH</text>
        <dbReference type="Rhea" id="RHEA:10116"/>
        <dbReference type="ChEBI" id="CHEBI:16526"/>
        <dbReference type="ChEBI" id="CHEBI:57783"/>
        <dbReference type="ChEBI" id="CHEBI:58121"/>
        <dbReference type="ChEBI" id="CHEBI:58349"/>
        <dbReference type="ChEBI" id="CHEBI:58759"/>
        <dbReference type="EC" id="1.1.1.44"/>
    </reaction>
</comment>
<reference evidence="12 13" key="1">
    <citation type="submission" date="2019-01" db="EMBL/GenBank/DDBJ databases">
        <title>Draft genome sequences of the type strains of six Macrococcus species.</title>
        <authorList>
            <person name="Mazhar S."/>
            <person name="Altermann E."/>
            <person name="Hill C."/>
            <person name="Mcauliffe O."/>
        </authorList>
    </citation>
    <scope>NUCLEOTIDE SEQUENCE [LARGE SCALE GENOMIC DNA]</scope>
    <source>
        <strain evidence="12 13">ATCC 51828</strain>
    </source>
</reference>
<dbReference type="SMART" id="SM00984">
    <property type="entry name" value="UDPG_MGDP_dh_C"/>
    <property type="match status" value="1"/>
</dbReference>
<dbReference type="InterPro" id="IPR036220">
    <property type="entry name" value="UDP-Glc/GDP-Man_DH_C_sf"/>
</dbReference>
<evidence type="ECO:0000256" key="10">
    <source>
        <dbReference type="PIRSR" id="PIRSR500134-3"/>
    </source>
</evidence>
<dbReference type="InterPro" id="IPR008927">
    <property type="entry name" value="6-PGluconate_DH-like_C_sf"/>
</dbReference>
<dbReference type="InterPro" id="IPR036291">
    <property type="entry name" value="NAD(P)-bd_dom_sf"/>
</dbReference>
<name>A0A9Q8CJH8_9STAP</name>
<dbReference type="PIRSF" id="PIRSF500134">
    <property type="entry name" value="UDPglc_DH_bac"/>
    <property type="match status" value="1"/>
</dbReference>
<organism evidence="12 13">
    <name type="scientific">Macrococcus carouselicus</name>
    <dbReference type="NCBI Taxonomy" id="69969"/>
    <lineage>
        <taxon>Bacteria</taxon>
        <taxon>Bacillati</taxon>
        <taxon>Bacillota</taxon>
        <taxon>Bacilli</taxon>
        <taxon>Bacillales</taxon>
        <taxon>Staphylococcaceae</taxon>
        <taxon>Macrococcus</taxon>
    </lineage>
</organism>
<proteinExistence type="inferred from homology"/>
<dbReference type="OrthoDB" id="9803238at2"/>
<feature type="binding site" evidence="10">
    <location>
        <position position="34"/>
    </location>
    <ligand>
        <name>NAD(+)</name>
        <dbReference type="ChEBI" id="CHEBI:57540"/>
    </ligand>
</feature>
<dbReference type="InterPro" id="IPR001732">
    <property type="entry name" value="UDP-Glc/GDP-Man_DH_N"/>
</dbReference>
<dbReference type="Gene3D" id="3.40.50.720">
    <property type="entry name" value="NAD(P)-binding Rossmann-like Domain"/>
    <property type="match status" value="2"/>
</dbReference>
<dbReference type="EMBL" id="SCWD01000006">
    <property type="protein sequence ID" value="TDL95495.1"/>
    <property type="molecule type" value="Genomic_DNA"/>
</dbReference>
<dbReference type="SUPFAM" id="SSF48179">
    <property type="entry name" value="6-phosphogluconate dehydrogenase C-terminal domain-like"/>
    <property type="match status" value="1"/>
</dbReference>
<dbReference type="EC" id="1.1.1.22" evidence="7"/>
<feature type="binding site" evidence="10">
    <location>
        <position position="120"/>
    </location>
    <ligand>
        <name>NAD(+)</name>
        <dbReference type="ChEBI" id="CHEBI:57540"/>
    </ligand>
</feature>
<evidence type="ECO:0000256" key="3">
    <source>
        <dbReference type="ARBA" id="ARBA00023002"/>
    </source>
</evidence>
<dbReference type="Pfam" id="PF00984">
    <property type="entry name" value="UDPG_MGDP_dh"/>
    <property type="match status" value="1"/>
</dbReference>
<feature type="binding site" evidence="9">
    <location>
        <begin position="244"/>
        <end position="248"/>
    </location>
    <ligand>
        <name>substrate</name>
    </ligand>
</feature>
<feature type="binding site" evidence="9">
    <location>
        <position position="309"/>
    </location>
    <ligand>
        <name>substrate</name>
    </ligand>
</feature>
<dbReference type="Pfam" id="PF03720">
    <property type="entry name" value="UDPG_MGDP_dh_C"/>
    <property type="match status" value="1"/>
</dbReference>
<dbReference type="PANTHER" id="PTHR43750">
    <property type="entry name" value="UDP-GLUCOSE 6-DEHYDROGENASE TUAD"/>
    <property type="match status" value="1"/>
</dbReference>
<evidence type="ECO:0000313" key="13">
    <source>
        <dbReference type="Proteomes" id="UP000295280"/>
    </source>
</evidence>
<dbReference type="InterPro" id="IPR014026">
    <property type="entry name" value="UDP-Glc/GDP-Man_DH_dimer"/>
</dbReference>
<comment type="caution">
    <text evidence="12">The sequence shown here is derived from an EMBL/GenBank/DDBJ whole genome shotgun (WGS) entry which is preliminary data.</text>
</comment>
<feature type="binding site" evidence="9">
    <location>
        <position position="199"/>
    </location>
    <ligand>
        <name>substrate</name>
    </ligand>
</feature>
<feature type="binding site" evidence="10">
    <location>
        <position position="258"/>
    </location>
    <ligand>
        <name>NAD(+)</name>
        <dbReference type="ChEBI" id="CHEBI:57540"/>
    </ligand>
</feature>
<dbReference type="Proteomes" id="UP000295280">
    <property type="component" value="Unassembled WGS sequence"/>
</dbReference>
<dbReference type="InterPro" id="IPR013328">
    <property type="entry name" value="6PGD_dom2"/>
</dbReference>
<feature type="binding site" evidence="9">
    <location>
        <begin position="144"/>
        <end position="147"/>
    </location>
    <ligand>
        <name>substrate</name>
    </ligand>
</feature>
<keyword evidence="3 7" id="KW-0560">Oxidoreductase</keyword>
<feature type="binding site" evidence="9">
    <location>
        <position position="308"/>
    </location>
    <ligand>
        <name>substrate</name>
    </ligand>
</feature>
<protein>
    <recommendedName>
        <fullName evidence="7">UDP-glucose 6-dehydrogenase</fullName>
        <ecNumber evidence="7">1.1.1.22</ecNumber>
    </recommendedName>
</protein>
<evidence type="ECO:0000256" key="5">
    <source>
        <dbReference type="ARBA" id="ARBA00047473"/>
    </source>
</evidence>
<dbReference type="PIRSF" id="PIRSF000124">
    <property type="entry name" value="UDPglc_GDPman_dh"/>
    <property type="match status" value="1"/>
</dbReference>
<dbReference type="InterPro" id="IPR017476">
    <property type="entry name" value="UDP-Glc/GDP-Man"/>
</dbReference>
<feature type="binding site" evidence="10">
    <location>
        <position position="85"/>
    </location>
    <ligand>
        <name>NAD(+)</name>
        <dbReference type="ChEBI" id="CHEBI:57540"/>
    </ligand>
</feature>
<evidence type="ECO:0000256" key="8">
    <source>
        <dbReference type="PIRSR" id="PIRSR500134-1"/>
    </source>
</evidence>
<evidence type="ECO:0000313" key="12">
    <source>
        <dbReference type="EMBL" id="TDL95495.1"/>
    </source>
</evidence>
<evidence type="ECO:0000259" key="11">
    <source>
        <dbReference type="SMART" id="SM00984"/>
    </source>
</evidence>
<comment type="catalytic activity">
    <reaction evidence="5 7">
        <text>UDP-alpha-D-glucose + 2 NAD(+) + H2O = UDP-alpha-D-glucuronate + 2 NADH + 3 H(+)</text>
        <dbReference type="Rhea" id="RHEA:23596"/>
        <dbReference type="ChEBI" id="CHEBI:15377"/>
        <dbReference type="ChEBI" id="CHEBI:15378"/>
        <dbReference type="ChEBI" id="CHEBI:57540"/>
        <dbReference type="ChEBI" id="CHEBI:57945"/>
        <dbReference type="ChEBI" id="CHEBI:58052"/>
        <dbReference type="ChEBI" id="CHEBI:58885"/>
        <dbReference type="EC" id="1.1.1.22"/>
    </reaction>
</comment>
<evidence type="ECO:0000256" key="9">
    <source>
        <dbReference type="PIRSR" id="PIRSR500134-2"/>
    </source>
</evidence>
<keyword evidence="4 7" id="KW-0520">NAD</keyword>
<dbReference type="GO" id="GO:0004616">
    <property type="term" value="F:phosphogluconate dehydrogenase (decarboxylating) activity"/>
    <property type="evidence" value="ECO:0007669"/>
    <property type="project" value="UniProtKB-EC"/>
</dbReference>
<feature type="binding site" evidence="9">
    <location>
        <position position="252"/>
    </location>
    <ligand>
        <name>substrate</name>
    </ligand>
</feature>
<dbReference type="AlphaFoldDB" id="A0A9Q8CJH8"/>
<feature type="domain" description="UDP-glucose/GDP-mannose dehydrogenase C-terminal" evidence="11">
    <location>
        <begin position="302"/>
        <end position="389"/>
    </location>
</feature>
<dbReference type="SUPFAM" id="SSF52413">
    <property type="entry name" value="UDP-glucose/GDP-mannose dehydrogenase C-terminal domain"/>
    <property type="match status" value="1"/>
</dbReference>
<keyword evidence="13" id="KW-1185">Reference proteome</keyword>
<comment type="similarity">
    <text evidence="2 7">Belongs to the UDP-glucose/GDP-mannose dehydrogenase family.</text>
</comment>
<dbReference type="InterPro" id="IPR028357">
    <property type="entry name" value="UDPglc_DH_bac"/>
</dbReference>
<gene>
    <name evidence="12" type="ORF">ERX40_09940</name>
</gene>
<dbReference type="PANTHER" id="PTHR43750:SF2">
    <property type="entry name" value="UDP-GLUCOSE 6-DEHYDROGENASE"/>
    <property type="match status" value="1"/>
</dbReference>
<dbReference type="InterPro" id="IPR014027">
    <property type="entry name" value="UDP-Glc/GDP-Man_DH_C"/>
</dbReference>
<evidence type="ECO:0000256" key="2">
    <source>
        <dbReference type="ARBA" id="ARBA00006601"/>
    </source>
</evidence>
<dbReference type="SUPFAM" id="SSF51735">
    <property type="entry name" value="NAD(P)-binding Rossmann-fold domains"/>
    <property type="match status" value="1"/>
</dbReference>
<dbReference type="Pfam" id="PF03721">
    <property type="entry name" value="UDPG_MGDP_dh_N"/>
    <property type="match status" value="1"/>
</dbReference>
<evidence type="ECO:0000256" key="6">
    <source>
        <dbReference type="ARBA" id="ARBA00048640"/>
    </source>
</evidence>
<accession>A0A9Q8CJH8</accession>
<dbReference type="GO" id="GO:0000271">
    <property type="term" value="P:polysaccharide biosynthetic process"/>
    <property type="evidence" value="ECO:0007669"/>
    <property type="project" value="InterPro"/>
</dbReference>
<feature type="binding site" evidence="10">
    <location>
        <position position="316"/>
    </location>
    <ligand>
        <name>NAD(+)</name>
        <dbReference type="ChEBI" id="CHEBI:57540"/>
    </ligand>
</feature>
<feature type="binding site" evidence="10">
    <location>
        <position position="147"/>
    </location>
    <ligand>
        <name>NAD(+)</name>
        <dbReference type="ChEBI" id="CHEBI:57540"/>
    </ligand>
</feature>
<dbReference type="RefSeq" id="WP_133418343.1">
    <property type="nucleotide sequence ID" value="NZ_SCWD01000006.1"/>
</dbReference>
<sequence length="390" mass="44494">MKISIFGLGYVGLANLITLSNNNNIIGYDVDNYKIDMLKNNVLPIDDGIGFNYNNFKSNNVAFKLIKSNLADLSNPDIIIISAPTDYIEKENKFDTSIIESIIEQNIFQNKHTIFVIKSTINIGLTDELNKKYNTNRIIFSPEFLREGNAIYDSIHPSRIIIGGDSLISKKIADLYLEATVSSDVSCLITTSKEAESIKLFSNTYLAMRVAFFNEIDSFCIENKVSAKNIISGVCLDPRIGNHYNNPSFGYGGYCLPKDTKQTTIHLNEVHSALISSINQSNQERKKFIVENLMKLNPKVIGIYRLTMKKDSSNFRESAIWDIIKYLKSNKVNILIYEPLLTNFNSSDVELCKDLDELFEKSDFVLSNRYDKNLEKFKNKIFTRDVFYRD</sequence>
<dbReference type="GO" id="GO:0051287">
    <property type="term" value="F:NAD binding"/>
    <property type="evidence" value="ECO:0007669"/>
    <property type="project" value="InterPro"/>
</dbReference>
<dbReference type="Gene3D" id="1.10.1040.10">
    <property type="entry name" value="N-(1-d-carboxylethyl)-l-norvaline Dehydrogenase, domain 2"/>
    <property type="match status" value="1"/>
</dbReference>
<dbReference type="NCBIfam" id="TIGR03026">
    <property type="entry name" value="NDP-sugDHase"/>
    <property type="match status" value="1"/>
</dbReference>
<feature type="binding site" evidence="10">
    <location>
        <position position="29"/>
    </location>
    <ligand>
        <name>NAD(+)</name>
        <dbReference type="ChEBI" id="CHEBI:57540"/>
    </ligand>
</feature>
<dbReference type="GO" id="GO:0003979">
    <property type="term" value="F:UDP-glucose 6-dehydrogenase activity"/>
    <property type="evidence" value="ECO:0007669"/>
    <property type="project" value="UniProtKB-EC"/>
</dbReference>
<feature type="active site" description="Nucleophile" evidence="8">
    <location>
        <position position="255"/>
    </location>
</feature>
<evidence type="ECO:0000256" key="4">
    <source>
        <dbReference type="ARBA" id="ARBA00023027"/>
    </source>
</evidence>
<evidence type="ECO:0000256" key="7">
    <source>
        <dbReference type="PIRNR" id="PIRNR000124"/>
    </source>
</evidence>
<comment type="pathway">
    <text evidence="1">Nucleotide-sugar biosynthesis; UDP-alpha-D-glucuronate biosynthesis; UDP-alpha-D-glucuronate from UDP-alpha-D-glucose: step 1/1.</text>
</comment>
<evidence type="ECO:0000256" key="1">
    <source>
        <dbReference type="ARBA" id="ARBA00004701"/>
    </source>
</evidence>